<proteinExistence type="inferred from homology"/>
<dbReference type="CDD" id="cd06261">
    <property type="entry name" value="TM_PBP2"/>
    <property type="match status" value="1"/>
</dbReference>
<feature type="transmembrane region" description="Helical" evidence="7">
    <location>
        <begin position="205"/>
        <end position="228"/>
    </location>
</feature>
<keyword evidence="4 7" id="KW-0812">Transmembrane</keyword>
<keyword evidence="10" id="KW-1185">Reference proteome</keyword>
<organism evidence="9 10">
    <name type="scientific">Micromonospora acroterricola</name>
    <dbReference type="NCBI Taxonomy" id="2202421"/>
    <lineage>
        <taxon>Bacteria</taxon>
        <taxon>Bacillati</taxon>
        <taxon>Actinomycetota</taxon>
        <taxon>Actinomycetes</taxon>
        <taxon>Micromonosporales</taxon>
        <taxon>Micromonosporaceae</taxon>
        <taxon>Micromonospora</taxon>
    </lineage>
</organism>
<evidence type="ECO:0000256" key="2">
    <source>
        <dbReference type="ARBA" id="ARBA00022448"/>
    </source>
</evidence>
<evidence type="ECO:0000256" key="3">
    <source>
        <dbReference type="ARBA" id="ARBA00022475"/>
    </source>
</evidence>
<evidence type="ECO:0000256" key="6">
    <source>
        <dbReference type="ARBA" id="ARBA00023136"/>
    </source>
</evidence>
<accession>A0A317CTV6</accession>
<feature type="transmembrane region" description="Helical" evidence="7">
    <location>
        <begin position="130"/>
        <end position="151"/>
    </location>
</feature>
<dbReference type="GO" id="GO:0055085">
    <property type="term" value="P:transmembrane transport"/>
    <property type="evidence" value="ECO:0007669"/>
    <property type="project" value="InterPro"/>
</dbReference>
<dbReference type="Proteomes" id="UP000245410">
    <property type="component" value="Unassembled WGS sequence"/>
</dbReference>
<dbReference type="InterPro" id="IPR035906">
    <property type="entry name" value="MetI-like_sf"/>
</dbReference>
<feature type="transmembrane region" description="Helical" evidence="7">
    <location>
        <begin position="263"/>
        <end position="284"/>
    </location>
</feature>
<protein>
    <submittedName>
        <fullName evidence="9">Carbohydrate ABC transporter permease</fullName>
    </submittedName>
</protein>
<evidence type="ECO:0000256" key="5">
    <source>
        <dbReference type="ARBA" id="ARBA00022989"/>
    </source>
</evidence>
<dbReference type="PANTHER" id="PTHR43744:SF8">
    <property type="entry name" value="SN-GLYCEROL-3-PHOSPHATE TRANSPORT SYSTEM PERMEASE PROTEIN UGPE"/>
    <property type="match status" value="1"/>
</dbReference>
<keyword evidence="2 7" id="KW-0813">Transport</keyword>
<dbReference type="InterPro" id="IPR000515">
    <property type="entry name" value="MetI-like"/>
</dbReference>
<feature type="transmembrane region" description="Helical" evidence="7">
    <location>
        <begin position="99"/>
        <end position="123"/>
    </location>
</feature>
<dbReference type="PROSITE" id="PS50928">
    <property type="entry name" value="ABC_TM1"/>
    <property type="match status" value="1"/>
</dbReference>
<evidence type="ECO:0000256" key="7">
    <source>
        <dbReference type="RuleBase" id="RU363032"/>
    </source>
</evidence>
<comment type="subcellular location">
    <subcellularLocation>
        <location evidence="1 7">Cell membrane</location>
        <topology evidence="1 7">Multi-pass membrane protein</topology>
    </subcellularLocation>
</comment>
<evidence type="ECO:0000259" key="8">
    <source>
        <dbReference type="PROSITE" id="PS50928"/>
    </source>
</evidence>
<feature type="transmembrane region" description="Helical" evidence="7">
    <location>
        <begin position="30"/>
        <end position="49"/>
    </location>
</feature>
<dbReference type="Gene3D" id="1.10.3720.10">
    <property type="entry name" value="MetI-like"/>
    <property type="match status" value="1"/>
</dbReference>
<dbReference type="GO" id="GO:0005886">
    <property type="term" value="C:plasma membrane"/>
    <property type="evidence" value="ECO:0007669"/>
    <property type="project" value="UniProtKB-SubCell"/>
</dbReference>
<keyword evidence="5 7" id="KW-1133">Transmembrane helix</keyword>
<evidence type="ECO:0000256" key="4">
    <source>
        <dbReference type="ARBA" id="ARBA00022692"/>
    </source>
</evidence>
<feature type="transmembrane region" description="Helical" evidence="7">
    <location>
        <begin position="163"/>
        <end position="184"/>
    </location>
</feature>
<comment type="caution">
    <text evidence="9">The sequence shown here is derived from an EMBL/GenBank/DDBJ whole genome shotgun (WGS) entry which is preliminary data.</text>
</comment>
<dbReference type="PANTHER" id="PTHR43744">
    <property type="entry name" value="ABC TRANSPORTER PERMEASE PROTEIN MG189-RELATED-RELATED"/>
    <property type="match status" value="1"/>
</dbReference>
<dbReference type="SUPFAM" id="SSF161098">
    <property type="entry name" value="MetI-like"/>
    <property type="match status" value="1"/>
</dbReference>
<keyword evidence="3" id="KW-1003">Cell membrane</keyword>
<dbReference type="Pfam" id="PF00528">
    <property type="entry name" value="BPD_transp_1"/>
    <property type="match status" value="1"/>
</dbReference>
<feature type="domain" description="ABC transmembrane type-1" evidence="8">
    <location>
        <begin position="95"/>
        <end position="284"/>
    </location>
</feature>
<name>A0A317CTV6_9ACTN</name>
<gene>
    <name evidence="9" type="ORF">DKT68_26630</name>
</gene>
<evidence type="ECO:0000313" key="9">
    <source>
        <dbReference type="EMBL" id="PWR05560.1"/>
    </source>
</evidence>
<dbReference type="AlphaFoldDB" id="A0A317CTV6"/>
<evidence type="ECO:0000313" key="10">
    <source>
        <dbReference type="Proteomes" id="UP000245410"/>
    </source>
</evidence>
<dbReference type="EMBL" id="QGKR01000303">
    <property type="protein sequence ID" value="PWR05560.1"/>
    <property type="molecule type" value="Genomic_DNA"/>
</dbReference>
<comment type="similarity">
    <text evidence="7">Belongs to the binding-protein-dependent transport system permease family.</text>
</comment>
<keyword evidence="6 7" id="KW-0472">Membrane</keyword>
<evidence type="ECO:0000256" key="1">
    <source>
        <dbReference type="ARBA" id="ARBA00004651"/>
    </source>
</evidence>
<sequence>MPTQMSHRRSAAGESAAAVRSSRAARRPRVGMVLLGTLIAAAFVLPLWWTVASALRPQRETFATISPVSLWTLVPRDLTLGNFTRLFDTDFAQAMLNSAIVTLGTLIGGLAICAAAAFALAVLQFPGRAVFFAVMVVSFLIPFDAIAIPLMSIFRGAGLENSYLALILPGIGNGFAVFLLRGFFLGIPSELTEAARMDGLGWWGVFWRIYLPLSRPALIGAGLILFVFQWQAYLWPLLIAPDPEMKVAPVAIAQFAGQQGVDFGAIFAGATMTLLVPLLVLLFFQRYFTQSVSASGVKG</sequence>
<reference evidence="9 10" key="1">
    <citation type="submission" date="2018-05" db="EMBL/GenBank/DDBJ databases">
        <title>Micromonospora atacamensis sp. nov., a novel actinobacteria isolated from high altitude Atacama Desert soil.</title>
        <authorList>
            <person name="Carro L."/>
            <person name="Golinska P."/>
            <person name="Klenk H.-P."/>
            <person name="Goodfellow M."/>
        </authorList>
    </citation>
    <scope>NUCLEOTIDE SEQUENCE [LARGE SCALE GENOMIC DNA]</scope>
    <source>
        <strain evidence="9 10">5R2A7</strain>
    </source>
</reference>